<dbReference type="Pfam" id="PF00512">
    <property type="entry name" value="HisKA"/>
    <property type="match status" value="1"/>
</dbReference>
<dbReference type="PANTHER" id="PTHR43711:SF26">
    <property type="entry name" value="SENSOR HISTIDINE KINASE RCSC"/>
    <property type="match status" value="1"/>
</dbReference>
<dbReference type="InterPro" id="IPR050736">
    <property type="entry name" value="Sensor_HK_Regulatory"/>
</dbReference>
<dbReference type="InterPro" id="IPR036097">
    <property type="entry name" value="HisK_dim/P_sf"/>
</dbReference>
<evidence type="ECO:0000259" key="12">
    <source>
        <dbReference type="PROSITE" id="PS50109"/>
    </source>
</evidence>
<accession>A0A285SXD8</accession>
<dbReference type="EC" id="2.7.13.3" evidence="3"/>
<comment type="catalytic activity">
    <reaction evidence="1">
        <text>ATP + protein L-histidine = ADP + protein N-phospho-L-histidine.</text>
        <dbReference type="EC" id="2.7.13.3"/>
    </reaction>
</comment>
<feature type="transmembrane region" description="Helical" evidence="11">
    <location>
        <begin position="299"/>
        <end position="324"/>
    </location>
</feature>
<keyword evidence="8" id="KW-0067">ATP-binding</keyword>
<dbReference type="InterPro" id="IPR008979">
    <property type="entry name" value="Galactose-bd-like_sf"/>
</dbReference>
<evidence type="ECO:0000256" key="10">
    <source>
        <dbReference type="ARBA" id="ARBA00023136"/>
    </source>
</evidence>
<dbReference type="GO" id="GO:0005524">
    <property type="term" value="F:ATP binding"/>
    <property type="evidence" value="ECO:0007669"/>
    <property type="project" value="UniProtKB-KW"/>
</dbReference>
<dbReference type="SMART" id="SM00388">
    <property type="entry name" value="HisKA"/>
    <property type="match status" value="1"/>
</dbReference>
<dbReference type="CDD" id="cd16922">
    <property type="entry name" value="HATPase_EvgS-ArcB-TorS-like"/>
    <property type="match status" value="1"/>
</dbReference>
<gene>
    <name evidence="13" type="ORF">SAMN05880501_107116</name>
</gene>
<reference evidence="14" key="1">
    <citation type="submission" date="2017-08" db="EMBL/GenBank/DDBJ databases">
        <authorList>
            <person name="Varghese N."/>
            <person name="Submissions S."/>
        </authorList>
    </citation>
    <scope>NUCLEOTIDE SEQUENCE [LARGE SCALE GENOMIC DNA]</scope>
    <source>
        <strain evidence="14">JC22</strain>
    </source>
</reference>
<dbReference type="InterPro" id="IPR004358">
    <property type="entry name" value="Sig_transdc_His_kin-like_C"/>
</dbReference>
<evidence type="ECO:0000256" key="8">
    <source>
        <dbReference type="ARBA" id="ARBA00022840"/>
    </source>
</evidence>
<dbReference type="CDD" id="cd00082">
    <property type="entry name" value="HisKA"/>
    <property type="match status" value="1"/>
</dbReference>
<dbReference type="Pfam" id="PF02518">
    <property type="entry name" value="HATPase_c"/>
    <property type="match status" value="1"/>
</dbReference>
<dbReference type="GO" id="GO:0005886">
    <property type="term" value="C:plasma membrane"/>
    <property type="evidence" value="ECO:0007669"/>
    <property type="project" value="UniProtKB-SubCell"/>
</dbReference>
<comment type="subcellular location">
    <subcellularLocation>
        <location evidence="2">Cell membrane</location>
        <topology evidence="2">Multi-pass membrane protein</topology>
    </subcellularLocation>
</comment>
<keyword evidence="10 11" id="KW-0472">Membrane</keyword>
<organism evidence="13 14">
    <name type="scientific">Ureibacillus xyleni</name>
    <dbReference type="NCBI Taxonomy" id="614648"/>
    <lineage>
        <taxon>Bacteria</taxon>
        <taxon>Bacillati</taxon>
        <taxon>Bacillota</taxon>
        <taxon>Bacilli</taxon>
        <taxon>Bacillales</taxon>
        <taxon>Caryophanaceae</taxon>
        <taxon>Ureibacillus</taxon>
    </lineage>
</organism>
<dbReference type="SUPFAM" id="SSF49785">
    <property type="entry name" value="Galactose-binding domain-like"/>
    <property type="match status" value="1"/>
</dbReference>
<protein>
    <recommendedName>
        <fullName evidence="3">histidine kinase</fullName>
        <ecNumber evidence="3">2.7.13.3</ecNumber>
    </recommendedName>
</protein>
<dbReference type="InterPro" id="IPR036890">
    <property type="entry name" value="HATPase_C_sf"/>
</dbReference>
<keyword evidence="5" id="KW-0808">Transferase</keyword>
<dbReference type="InterPro" id="IPR003594">
    <property type="entry name" value="HATPase_dom"/>
</dbReference>
<evidence type="ECO:0000256" key="2">
    <source>
        <dbReference type="ARBA" id="ARBA00004651"/>
    </source>
</evidence>
<proteinExistence type="predicted"/>
<name>A0A285SXD8_9BACL</name>
<evidence type="ECO:0000313" key="14">
    <source>
        <dbReference type="Proteomes" id="UP000219636"/>
    </source>
</evidence>
<evidence type="ECO:0000313" key="13">
    <source>
        <dbReference type="EMBL" id="SOC13169.1"/>
    </source>
</evidence>
<dbReference type="InterPro" id="IPR011623">
    <property type="entry name" value="7TMR_DISM_rcpt_extracell_dom1"/>
</dbReference>
<dbReference type="SUPFAM" id="SSF55874">
    <property type="entry name" value="ATPase domain of HSP90 chaperone/DNA topoisomerase II/histidine kinase"/>
    <property type="match status" value="1"/>
</dbReference>
<evidence type="ECO:0000256" key="1">
    <source>
        <dbReference type="ARBA" id="ARBA00000085"/>
    </source>
</evidence>
<dbReference type="Proteomes" id="UP000219636">
    <property type="component" value="Unassembled WGS sequence"/>
</dbReference>
<dbReference type="EMBL" id="OBMQ01000007">
    <property type="protein sequence ID" value="SOC13169.1"/>
    <property type="molecule type" value="Genomic_DNA"/>
</dbReference>
<dbReference type="InterPro" id="IPR003661">
    <property type="entry name" value="HisK_dim/P_dom"/>
</dbReference>
<keyword evidence="11" id="KW-1133">Transmembrane helix</keyword>
<keyword evidence="6" id="KW-0547">Nucleotide-binding</keyword>
<evidence type="ECO:0000256" key="9">
    <source>
        <dbReference type="ARBA" id="ARBA00023012"/>
    </source>
</evidence>
<feature type="transmembrane region" description="Helical" evidence="11">
    <location>
        <begin position="273"/>
        <end position="292"/>
    </location>
</feature>
<feature type="transmembrane region" description="Helical" evidence="11">
    <location>
        <begin position="330"/>
        <end position="348"/>
    </location>
</feature>
<dbReference type="Gene3D" id="3.30.565.10">
    <property type="entry name" value="Histidine kinase-like ATPase, C-terminal domain"/>
    <property type="match status" value="1"/>
</dbReference>
<keyword evidence="7 13" id="KW-0418">Kinase</keyword>
<dbReference type="PRINTS" id="PR00344">
    <property type="entry name" value="BCTRLSENSOR"/>
</dbReference>
<evidence type="ECO:0000256" key="5">
    <source>
        <dbReference type="ARBA" id="ARBA00022679"/>
    </source>
</evidence>
<feature type="transmembrane region" description="Helical" evidence="11">
    <location>
        <begin position="234"/>
        <end position="261"/>
    </location>
</feature>
<dbReference type="PANTHER" id="PTHR43711">
    <property type="entry name" value="TWO-COMPONENT HISTIDINE KINASE"/>
    <property type="match status" value="1"/>
</dbReference>
<dbReference type="SMART" id="SM00387">
    <property type="entry name" value="HATPase_c"/>
    <property type="match status" value="1"/>
</dbReference>
<dbReference type="GO" id="GO:0000155">
    <property type="term" value="F:phosphorelay sensor kinase activity"/>
    <property type="evidence" value="ECO:0007669"/>
    <property type="project" value="InterPro"/>
</dbReference>
<evidence type="ECO:0000256" key="6">
    <source>
        <dbReference type="ARBA" id="ARBA00022741"/>
    </source>
</evidence>
<dbReference type="SUPFAM" id="SSF47384">
    <property type="entry name" value="Homodimeric domain of signal transducing histidine kinase"/>
    <property type="match status" value="1"/>
</dbReference>
<dbReference type="OrthoDB" id="9813151at2"/>
<feature type="transmembrane region" description="Helical" evidence="11">
    <location>
        <begin position="208"/>
        <end position="227"/>
    </location>
</feature>
<dbReference type="AlphaFoldDB" id="A0A285SXD8"/>
<sequence>MKKILIIMVAVFIISFVPFNREVRADNLQIKQGVLDLQEQPLNSQVLKLEGEWEFYWGELLTPEDFSGQTTHKKDWIQAPAVWSMAEYTGTNALSNDGYGTYRLIIKINEKNQNKPLSFYLPSVASAFQLFVDGELLAKNGVVGKDRNSMEPKSYSQVASFMPQANEIEVIMQVSNFYSRKGGMWSAVKFGTSQEISKLRELNVIREVIIASSLFAIGLYHISLWLFRATTTLPLFLGVLCLGISLRTILVGELLLIYLFPTFSWELSVKLEYLTIYFGIMIIFIFLAFLFPKEVNRKIVYVASIICLLFSLTTCFPANIFTHYRRPFEIFLVFMFIYYIYVLILATIRKREGGLISILSVILLALGILNDSFYYEQRINSMDLTPIAALTCLFIQTLIVAKKSSNAFKRVELLSNELHEVNSSLEQIVATRTKDLEKTNKELRYIEETRKSFFSSVAHEFGTPMQSIQGYIQLLQTKAPSKEQEKYLNIMFEKTKLLNHLSKDLLDLAKMDEGQYEFTFEQMDTIYLLDYLYQRYKHDIDKAGLNSIYTPPRDVPDGVSILINIDVFRFEQVMSNLINNAIKFTPVGGQIHVQAELIYKNTCFKEKEQGILLLEISDTGIGIDEELLPHIFDRFIKGENSLKQIKGSGLGLAICREIIKKHDGTISVKSKLGKGSSFTIRLPVQLVKEDEGLEFKDFNR</sequence>
<feature type="transmembrane region" description="Helical" evidence="11">
    <location>
        <begin position="355"/>
        <end position="375"/>
    </location>
</feature>
<dbReference type="PROSITE" id="PS50109">
    <property type="entry name" value="HIS_KIN"/>
    <property type="match status" value="1"/>
</dbReference>
<dbReference type="FunFam" id="1.10.287.130:FF:000001">
    <property type="entry name" value="Two-component sensor histidine kinase"/>
    <property type="match status" value="1"/>
</dbReference>
<dbReference type="RefSeq" id="WP_141396963.1">
    <property type="nucleotide sequence ID" value="NZ_OBMQ01000007.1"/>
</dbReference>
<keyword evidence="11" id="KW-0812">Transmembrane</keyword>
<feature type="domain" description="Histidine kinase" evidence="12">
    <location>
        <begin position="456"/>
        <end position="686"/>
    </location>
</feature>
<dbReference type="Pfam" id="PF07695">
    <property type="entry name" value="7TMR-DISM_7TM"/>
    <property type="match status" value="1"/>
</dbReference>
<dbReference type="Gene3D" id="2.60.120.260">
    <property type="entry name" value="Galactose-binding domain-like"/>
    <property type="match status" value="1"/>
</dbReference>
<evidence type="ECO:0000256" key="4">
    <source>
        <dbReference type="ARBA" id="ARBA00022553"/>
    </source>
</evidence>
<keyword evidence="14" id="KW-1185">Reference proteome</keyword>
<keyword evidence="4" id="KW-0597">Phosphoprotein</keyword>
<dbReference type="Gene3D" id="1.10.287.130">
    <property type="match status" value="1"/>
</dbReference>
<evidence type="ECO:0000256" key="3">
    <source>
        <dbReference type="ARBA" id="ARBA00012438"/>
    </source>
</evidence>
<evidence type="ECO:0000256" key="11">
    <source>
        <dbReference type="SAM" id="Phobius"/>
    </source>
</evidence>
<dbReference type="InterPro" id="IPR005467">
    <property type="entry name" value="His_kinase_dom"/>
</dbReference>
<keyword evidence="9" id="KW-0902">Two-component regulatory system</keyword>
<evidence type="ECO:0000256" key="7">
    <source>
        <dbReference type="ARBA" id="ARBA00022777"/>
    </source>
</evidence>
<dbReference type="FunFam" id="3.30.565.10:FF:000006">
    <property type="entry name" value="Sensor histidine kinase WalK"/>
    <property type="match status" value="1"/>
</dbReference>